<dbReference type="EMBL" id="CAFBLQ010000194">
    <property type="protein sequence ID" value="CAB4881952.1"/>
    <property type="molecule type" value="Genomic_DNA"/>
</dbReference>
<protein>
    <submittedName>
        <fullName evidence="1">Unannotated protein</fullName>
    </submittedName>
</protein>
<reference evidence="1" key="1">
    <citation type="submission" date="2020-05" db="EMBL/GenBank/DDBJ databases">
        <authorList>
            <person name="Chiriac C."/>
            <person name="Salcher M."/>
            <person name="Ghai R."/>
            <person name="Kavagutti S V."/>
        </authorList>
    </citation>
    <scope>NUCLEOTIDE SEQUENCE</scope>
</reference>
<evidence type="ECO:0000313" key="1">
    <source>
        <dbReference type="EMBL" id="CAB4881952.1"/>
    </source>
</evidence>
<name>A0A6J7EF96_9ZZZZ</name>
<dbReference type="AlphaFoldDB" id="A0A6J7EF96"/>
<gene>
    <name evidence="1" type="ORF">UFOPK3423_01433</name>
</gene>
<organism evidence="1">
    <name type="scientific">freshwater metagenome</name>
    <dbReference type="NCBI Taxonomy" id="449393"/>
    <lineage>
        <taxon>unclassified sequences</taxon>
        <taxon>metagenomes</taxon>
        <taxon>ecological metagenomes</taxon>
    </lineage>
</organism>
<accession>A0A6J7EF96</accession>
<sequence>MILSLLRAQAALTDELLDERMIAREPLERTVTQAVAARVADVHQRDVVGAHMKRRERCAHAGTSVVGERELVDPRVGLAHQLAKPLFGAGRARRQPLLQRLDRNPCGDLAGLGPSHAVGDREERRTRQHGILVGPALTPGVAALGMLRDAQHGHPVTYVNSLSPMRTRSP</sequence>
<proteinExistence type="predicted"/>